<geneLocation type="plasmid" evidence="1">
    <name>pKPN-QL24</name>
</geneLocation>
<dbReference type="EMBL" id="MH263654">
    <property type="protein sequence ID" value="AWM64254.1"/>
    <property type="molecule type" value="Genomic_DNA"/>
</dbReference>
<accession>A0A2U8T2B8</accession>
<dbReference type="AlphaFoldDB" id="A0A2U8T2B8"/>
<reference evidence="1" key="1">
    <citation type="submission" date="2018-04" db="EMBL/GenBank/DDBJ databases">
        <title>Outbreak of blaKPC-2 Positive Klebsiella pneumoniae ST11 in a neonate Unit in China.</title>
        <authorList>
            <person name="Dong D."/>
            <person name="Jia N."/>
            <person name="Zhang H."/>
            <person name="Zhao H."/>
            <person name="Liu Z."/>
            <person name="Zhu Y."/>
        </authorList>
    </citation>
    <scope>NUCLEOTIDE SEQUENCE</scope>
    <source>
        <strain evidence="1">QL24</strain>
        <plasmid evidence="1">pKPN-QL24</plasmid>
    </source>
</reference>
<proteinExistence type="predicted"/>
<protein>
    <submittedName>
        <fullName evidence="1">Uncharacterized protein</fullName>
    </submittedName>
</protein>
<name>A0A2U8T2B8_KLEPN</name>
<sequence>MIPFYPSLVSAANPHFNRPTLTENESLFFKSSGSLSMLMNTIICLW</sequence>
<evidence type="ECO:0000313" key="1">
    <source>
        <dbReference type="EMBL" id="AWM64254.1"/>
    </source>
</evidence>
<keyword evidence="1" id="KW-0614">Plasmid</keyword>
<organism evidence="1">
    <name type="scientific">Klebsiella pneumoniae</name>
    <dbReference type="NCBI Taxonomy" id="573"/>
    <lineage>
        <taxon>Bacteria</taxon>
        <taxon>Pseudomonadati</taxon>
        <taxon>Pseudomonadota</taxon>
        <taxon>Gammaproteobacteria</taxon>
        <taxon>Enterobacterales</taxon>
        <taxon>Enterobacteriaceae</taxon>
        <taxon>Klebsiella/Raoultella group</taxon>
        <taxon>Klebsiella</taxon>
        <taxon>Klebsiella pneumoniae complex</taxon>
    </lineage>
</organism>